<dbReference type="AlphaFoldDB" id="A0AA41K531"/>
<accession>A0AA41K531</accession>
<dbReference type="Pfam" id="PF07729">
    <property type="entry name" value="FCD"/>
    <property type="match status" value="1"/>
</dbReference>
<evidence type="ECO:0000259" key="4">
    <source>
        <dbReference type="Pfam" id="PF07729"/>
    </source>
</evidence>
<keyword evidence="1" id="KW-0805">Transcription regulation</keyword>
<organism evidence="5 6">
    <name type="scientific">Enterocloster citroniae</name>
    <dbReference type="NCBI Taxonomy" id="358743"/>
    <lineage>
        <taxon>Bacteria</taxon>
        <taxon>Bacillati</taxon>
        <taxon>Bacillota</taxon>
        <taxon>Clostridia</taxon>
        <taxon>Lachnospirales</taxon>
        <taxon>Lachnospiraceae</taxon>
        <taxon>Enterocloster</taxon>
    </lineage>
</organism>
<keyword evidence="3" id="KW-0804">Transcription</keyword>
<dbReference type="RefSeq" id="WP_117450628.1">
    <property type="nucleotide sequence ID" value="NZ_JAJPZI010000237.1"/>
</dbReference>
<evidence type="ECO:0000313" key="5">
    <source>
        <dbReference type="EMBL" id="MBT9808827.1"/>
    </source>
</evidence>
<dbReference type="EMBL" id="WQPS01000004">
    <property type="protein sequence ID" value="MBT9808827.1"/>
    <property type="molecule type" value="Genomic_DNA"/>
</dbReference>
<evidence type="ECO:0000256" key="1">
    <source>
        <dbReference type="ARBA" id="ARBA00023015"/>
    </source>
</evidence>
<evidence type="ECO:0000313" key="6">
    <source>
        <dbReference type="Proteomes" id="UP000708338"/>
    </source>
</evidence>
<evidence type="ECO:0000256" key="3">
    <source>
        <dbReference type="ARBA" id="ARBA00023163"/>
    </source>
</evidence>
<proteinExistence type="predicted"/>
<dbReference type="InterPro" id="IPR011711">
    <property type="entry name" value="GntR_C"/>
</dbReference>
<gene>
    <name evidence="5" type="ORF">GPL26_04120</name>
</gene>
<sequence length="74" mass="8307">MGLSGRITLQSQRLRWLPLLTPSRYAGTRDGHQRIVDGILNSDLKGAAQTIRNHLQSSLENYIQRPRTAIKGPL</sequence>
<dbReference type="GO" id="GO:0003677">
    <property type="term" value="F:DNA binding"/>
    <property type="evidence" value="ECO:0007669"/>
    <property type="project" value="UniProtKB-KW"/>
</dbReference>
<feature type="domain" description="GntR C-terminal" evidence="4">
    <location>
        <begin position="7"/>
        <end position="56"/>
    </location>
</feature>
<comment type="caution">
    <text evidence="5">The sequence shown here is derived from an EMBL/GenBank/DDBJ whole genome shotgun (WGS) entry which is preliminary data.</text>
</comment>
<protein>
    <submittedName>
        <fullName evidence="5">FCD domain-containing protein</fullName>
    </submittedName>
</protein>
<evidence type="ECO:0000256" key="2">
    <source>
        <dbReference type="ARBA" id="ARBA00023125"/>
    </source>
</evidence>
<dbReference type="InterPro" id="IPR008920">
    <property type="entry name" value="TF_FadR/GntR_C"/>
</dbReference>
<keyword evidence="2" id="KW-0238">DNA-binding</keyword>
<dbReference type="Proteomes" id="UP000708338">
    <property type="component" value="Unassembled WGS sequence"/>
</dbReference>
<reference evidence="5" key="1">
    <citation type="journal article" date="2021" name="Gut Microbes">
        <title>A synthetic consortium of 100 gut commensals modulates the composition and function in a colon model of the microbiome of elderly subjects.</title>
        <authorList>
            <person name="Perez M."/>
            <person name="Ntemiri A."/>
            <person name="Tan H."/>
            <person name="Harris H.M.B."/>
            <person name="Roager H.M."/>
            <person name="Ribiere C."/>
            <person name="O'Toole P.W."/>
        </authorList>
    </citation>
    <scope>NUCLEOTIDE SEQUENCE</scope>
    <source>
        <strain evidence="5">MCC335</strain>
    </source>
</reference>
<name>A0AA41K531_9FIRM</name>
<dbReference type="SUPFAM" id="SSF48008">
    <property type="entry name" value="GntR ligand-binding domain-like"/>
    <property type="match status" value="1"/>
</dbReference>
<dbReference type="Gene3D" id="1.20.120.530">
    <property type="entry name" value="GntR ligand-binding domain-like"/>
    <property type="match status" value="1"/>
</dbReference>